<feature type="transmembrane region" description="Helical" evidence="2">
    <location>
        <begin position="70"/>
        <end position="92"/>
    </location>
</feature>
<keyword evidence="2" id="KW-0812">Transmembrane</keyword>
<comment type="caution">
    <text evidence="3">The sequence shown here is derived from an EMBL/GenBank/DDBJ whole genome shotgun (WGS) entry which is preliminary data.</text>
</comment>
<reference evidence="3 4" key="1">
    <citation type="submission" date="2017-01" db="EMBL/GenBank/DDBJ databases">
        <authorList>
            <person name="Varghese N."/>
            <person name="Submissions S."/>
        </authorList>
    </citation>
    <scope>NUCLEOTIDE SEQUENCE [LARGE SCALE GENOMIC DNA]</scope>
    <source>
        <strain evidence="3 4">ATCC 35905</strain>
    </source>
</reference>
<keyword evidence="2" id="KW-0472">Membrane</keyword>
<evidence type="ECO:0000256" key="1">
    <source>
        <dbReference type="ARBA" id="ARBA00010690"/>
    </source>
</evidence>
<feature type="transmembrane region" description="Helical" evidence="2">
    <location>
        <begin position="126"/>
        <end position="146"/>
    </location>
</feature>
<dbReference type="Proteomes" id="UP000186308">
    <property type="component" value="Unassembled WGS sequence"/>
</dbReference>
<dbReference type="SUPFAM" id="SSF160544">
    <property type="entry name" value="EscU C-terminal domain-like"/>
    <property type="match status" value="1"/>
</dbReference>
<keyword evidence="4" id="KW-1185">Reference proteome</keyword>
<evidence type="ECO:0000313" key="3">
    <source>
        <dbReference type="EMBL" id="SIQ99560.1"/>
    </source>
</evidence>
<dbReference type="GO" id="GO:0009306">
    <property type="term" value="P:protein secretion"/>
    <property type="evidence" value="ECO:0007669"/>
    <property type="project" value="InterPro"/>
</dbReference>
<comment type="similarity">
    <text evidence="1">Belongs to the type III secretion exporter family.</text>
</comment>
<keyword evidence="3" id="KW-0282">Flagellum</keyword>
<dbReference type="PANTHER" id="PTHR30531">
    <property type="entry name" value="FLAGELLAR BIOSYNTHETIC PROTEIN FLHB"/>
    <property type="match status" value="1"/>
</dbReference>
<dbReference type="EMBL" id="FTNE01000013">
    <property type="protein sequence ID" value="SIQ99560.1"/>
    <property type="molecule type" value="Genomic_DNA"/>
</dbReference>
<dbReference type="InterPro" id="IPR029025">
    <property type="entry name" value="T3SS_substrate_exporter_C"/>
</dbReference>
<evidence type="ECO:0000256" key="2">
    <source>
        <dbReference type="SAM" id="Phobius"/>
    </source>
</evidence>
<keyword evidence="3" id="KW-0969">Cilium</keyword>
<dbReference type="InterPro" id="IPR006135">
    <property type="entry name" value="T3SS_substrate_exporter"/>
</dbReference>
<dbReference type="PANTHER" id="PTHR30531:SF12">
    <property type="entry name" value="FLAGELLAR BIOSYNTHETIC PROTEIN FLHB"/>
    <property type="match status" value="1"/>
</dbReference>
<dbReference type="GO" id="GO:0005886">
    <property type="term" value="C:plasma membrane"/>
    <property type="evidence" value="ECO:0007669"/>
    <property type="project" value="TreeGrafter"/>
</dbReference>
<dbReference type="PRINTS" id="PR00950">
    <property type="entry name" value="TYPE3IMSPROT"/>
</dbReference>
<dbReference type="Pfam" id="PF01312">
    <property type="entry name" value="Bac_export_2"/>
    <property type="match status" value="1"/>
</dbReference>
<organism evidence="3 4">
    <name type="scientific">Acidiphilium rubrum</name>
    <dbReference type="NCBI Taxonomy" id="526"/>
    <lineage>
        <taxon>Bacteria</taxon>
        <taxon>Pseudomonadati</taxon>
        <taxon>Pseudomonadota</taxon>
        <taxon>Alphaproteobacteria</taxon>
        <taxon>Acetobacterales</taxon>
        <taxon>Acidocellaceae</taxon>
        <taxon>Acidiphilium</taxon>
    </lineage>
</organism>
<feature type="transmembrane region" description="Helical" evidence="2">
    <location>
        <begin position="166"/>
        <end position="193"/>
    </location>
</feature>
<gene>
    <name evidence="3" type="ORF">SAMN05421828_11338</name>
</gene>
<feature type="transmembrane region" description="Helical" evidence="2">
    <location>
        <begin position="16"/>
        <end position="40"/>
    </location>
</feature>
<sequence>MSKAISQGDIVVSREVTAFATLGGGVVALAVLLPTLLAHLERAFATLLSRAGPTDTTAGMLLLIKPVVQGGFEIVLLTGALTVAGAIAATLFQTGFKLRTNAIGFTLGRINPLTGFSNLFSLRHTIASAQSIVKIILVGIIMYVVIGNKIGALRTQMILPVTNLPAAIGAALLAVAIAGVMVQGVIGAVDLAWSKRQFTTRNQMSQQEVKDEQRESDGDPAVKAKLKALRAQQAKRNLRAAMARATVVVTNPTHYAVALEYQAGQTQAPRVVAKGADHLAKTIREMAAELNLPIVANPPLARALYTLDEDSEITPEHYRAVAEVIAYVWKLAERNAARFQV</sequence>
<keyword evidence="2" id="KW-1133">Transmembrane helix</keyword>
<proteinExistence type="inferred from homology"/>
<evidence type="ECO:0000313" key="4">
    <source>
        <dbReference type="Proteomes" id="UP000186308"/>
    </source>
</evidence>
<protein>
    <submittedName>
        <fullName evidence="3">Flagellar biosynthetic protein FlhB</fullName>
    </submittedName>
</protein>
<keyword evidence="3" id="KW-0966">Cell projection</keyword>
<accession>A0A8G2FGM6</accession>
<name>A0A8G2FGM6_ACIRU</name>
<dbReference type="AlphaFoldDB" id="A0A8G2FGM6"/>
<dbReference type="Gene3D" id="3.40.1690.10">
    <property type="entry name" value="secretion proteins EscU"/>
    <property type="match status" value="1"/>
</dbReference>